<feature type="compositionally biased region" description="Polar residues" evidence="1">
    <location>
        <begin position="180"/>
        <end position="191"/>
    </location>
</feature>
<reference evidence="3 4" key="1">
    <citation type="submission" date="2016-03" db="EMBL/GenBank/DDBJ databases">
        <title>Comparative genomics of the ectomycorrhizal sister species Rhizopogon vinicolor and Rhizopogon vesiculosus (Basidiomycota: Boletales) reveals a divergence of the mating type B locus.</title>
        <authorList>
            <person name="Mujic A.B."/>
            <person name="Kuo A."/>
            <person name="Tritt A."/>
            <person name="Lipzen A."/>
            <person name="Chen C."/>
            <person name="Johnson J."/>
            <person name="Sharma A."/>
            <person name="Barry K."/>
            <person name="Grigoriev I.V."/>
            <person name="Spatafora J.W."/>
        </authorList>
    </citation>
    <scope>NUCLEOTIDE SEQUENCE [LARGE SCALE GENOMIC DNA]</scope>
    <source>
        <strain evidence="3 4">AM-OR11-056</strain>
    </source>
</reference>
<feature type="region of interest" description="Disordered" evidence="1">
    <location>
        <begin position="178"/>
        <end position="197"/>
    </location>
</feature>
<evidence type="ECO:0000313" key="3">
    <source>
        <dbReference type="EMBL" id="OJA17717.1"/>
    </source>
</evidence>
<feature type="region of interest" description="Disordered" evidence="1">
    <location>
        <begin position="546"/>
        <end position="588"/>
    </location>
</feature>
<sequence length="822" mass="87789">MHDAEREHAHNWLLAEDNRIFLFTFSSLALAVASLLLWRAKHGDNHPVNDRPDSQSAHSSQSVLTAALSAFHLASRAPGEYDMKVPERLSTPESSTSANTDEKPSRSKERRRRGKVPYKELLKGGKKTKPLLNAIKLPTHQDHNHSESLALETESKSMSSNDNLAPLTSPLLSPALDSPGENSLSHLNTESPLAGECHEERCQPPACMTASTSEPVSISHQNTITYHHSAMRPSRSEHACPPDTTHNTQPAESPCHLDDPAPSIPESSSSTLAEDHDIRERASLSTSYQQSQPMPLYVSASTHASDLDGQSQAYTTSIRTNPKPPRFMFKQRGADNPNGNFAILSSISDNVFLTSSSHISPPRITPPSSASASSYSLHQNPGLNTGVPSSSSGSSPTLPHVTFPTLNPLQASANDHTHTHPSTIEGPTLSGKKATPPIQTTSRGSTPPPGASAHNGRTDSPAGPLSAQTQLASMRGALEAARLREEKARGEAECMGKENEELKWRWNEDVIAWRRRESELQAQIHHLMQQLQAAYSVLATFQTHAQAQAQSPAQPSSSFSSPASPSPRLHSYGPNSSHNGPLQNSNYIPPTHVQALLASSYHPHSNFPGAYGGAAMSPLIFSGLGMPTSRASSVANGHAGGRTGHYTSDTSSSAGSSPSRGRRRRRSSKSSSGIHSEDISEAEEDQEDAWQNSILADAILKRPESLRMASSRGSLRSDGRMSALGSVSSMSVKEDASRVPSRMSERSDVSTSTSRSSYATSLSGSGSKGEDEIFGAIMEDGSGSGLPGIANGARVDGEGTFDLDAPTQDVSSWDSTALAKTV</sequence>
<feature type="compositionally biased region" description="Basic and acidic residues" evidence="1">
    <location>
        <begin position="732"/>
        <end position="748"/>
    </location>
</feature>
<evidence type="ECO:0000313" key="4">
    <source>
        <dbReference type="Proteomes" id="UP000183567"/>
    </source>
</evidence>
<keyword evidence="4" id="KW-1185">Reference proteome</keyword>
<feature type="compositionally biased region" description="Low complexity" evidence="1">
    <location>
        <begin position="648"/>
        <end position="659"/>
    </location>
</feature>
<keyword evidence="2" id="KW-0812">Transmembrane</keyword>
<feature type="transmembrane region" description="Helical" evidence="2">
    <location>
        <begin position="20"/>
        <end position="38"/>
    </location>
</feature>
<feature type="region of interest" description="Disordered" evidence="1">
    <location>
        <begin position="79"/>
        <end position="168"/>
    </location>
</feature>
<evidence type="ECO:0000256" key="1">
    <source>
        <dbReference type="SAM" id="MobiDB-lite"/>
    </source>
</evidence>
<protein>
    <submittedName>
        <fullName evidence="3">Uncharacterized protein</fullName>
    </submittedName>
</protein>
<dbReference type="EMBL" id="LVVM01001849">
    <property type="protein sequence ID" value="OJA17717.1"/>
    <property type="molecule type" value="Genomic_DNA"/>
</dbReference>
<feature type="region of interest" description="Disordered" evidence="1">
    <location>
        <begin position="228"/>
        <end position="274"/>
    </location>
</feature>
<keyword evidence="2" id="KW-0472">Membrane</keyword>
<feature type="region of interest" description="Disordered" evidence="1">
    <location>
        <begin position="629"/>
        <end position="687"/>
    </location>
</feature>
<feature type="compositionally biased region" description="Low complexity" evidence="1">
    <location>
        <begin position="749"/>
        <end position="765"/>
    </location>
</feature>
<accession>A0A1J8Q9N5</accession>
<organism evidence="3 4">
    <name type="scientific">Rhizopogon vesiculosus</name>
    <dbReference type="NCBI Taxonomy" id="180088"/>
    <lineage>
        <taxon>Eukaryota</taxon>
        <taxon>Fungi</taxon>
        <taxon>Dikarya</taxon>
        <taxon>Basidiomycota</taxon>
        <taxon>Agaricomycotina</taxon>
        <taxon>Agaricomycetes</taxon>
        <taxon>Agaricomycetidae</taxon>
        <taxon>Boletales</taxon>
        <taxon>Suillineae</taxon>
        <taxon>Rhizopogonaceae</taxon>
        <taxon>Rhizopogon</taxon>
    </lineage>
</organism>
<dbReference type="Proteomes" id="UP000183567">
    <property type="component" value="Unassembled WGS sequence"/>
</dbReference>
<feature type="compositionally biased region" description="Polar residues" evidence="1">
    <location>
        <begin position="377"/>
        <end position="388"/>
    </location>
</feature>
<dbReference type="AlphaFoldDB" id="A0A1J8Q9N5"/>
<feature type="compositionally biased region" description="Polar residues" evidence="1">
    <location>
        <begin position="303"/>
        <end position="320"/>
    </location>
</feature>
<dbReference type="OrthoDB" id="3071207at2759"/>
<feature type="compositionally biased region" description="Low complexity" evidence="1">
    <location>
        <begin position="359"/>
        <end position="376"/>
    </location>
</feature>
<proteinExistence type="predicted"/>
<comment type="caution">
    <text evidence="3">The sequence shown here is derived from an EMBL/GenBank/DDBJ whole genome shotgun (WGS) entry which is preliminary data.</text>
</comment>
<feature type="compositionally biased region" description="Polar residues" evidence="1">
    <location>
        <begin position="404"/>
        <end position="414"/>
    </location>
</feature>
<feature type="region of interest" description="Disordered" evidence="1">
    <location>
        <begin position="359"/>
        <end position="467"/>
    </location>
</feature>
<keyword evidence="2" id="KW-1133">Transmembrane helix</keyword>
<feature type="compositionally biased region" description="Low complexity" evidence="1">
    <location>
        <begin position="546"/>
        <end position="567"/>
    </location>
</feature>
<evidence type="ECO:0000256" key="2">
    <source>
        <dbReference type="SAM" id="Phobius"/>
    </source>
</evidence>
<feature type="region of interest" description="Disordered" evidence="1">
    <location>
        <begin position="303"/>
        <end position="334"/>
    </location>
</feature>
<feature type="compositionally biased region" description="Polar residues" evidence="1">
    <location>
        <begin position="573"/>
        <end position="588"/>
    </location>
</feature>
<name>A0A1J8Q9N5_9AGAM</name>
<gene>
    <name evidence="3" type="ORF">AZE42_04802</name>
</gene>
<dbReference type="STRING" id="180088.A0A1J8Q9N5"/>
<feature type="region of interest" description="Disordered" evidence="1">
    <location>
        <begin position="800"/>
        <end position="822"/>
    </location>
</feature>
<feature type="region of interest" description="Disordered" evidence="1">
    <location>
        <begin position="709"/>
        <end position="768"/>
    </location>
</feature>